<comment type="subcellular location">
    <subcellularLocation>
        <location evidence="1">Cell membrane</location>
        <topology evidence="1">Multi-pass membrane protein</topology>
    </subcellularLocation>
</comment>
<evidence type="ECO:0000256" key="4">
    <source>
        <dbReference type="ARBA" id="ARBA00022692"/>
    </source>
</evidence>
<feature type="domain" description="Glycine transporter" evidence="7">
    <location>
        <begin position="9"/>
        <end position="82"/>
    </location>
</feature>
<dbReference type="PANTHER" id="PTHR30506">
    <property type="entry name" value="INNER MEMBRANE PROTEIN"/>
    <property type="match status" value="1"/>
</dbReference>
<protein>
    <submittedName>
        <fullName evidence="8">Trimeric intracellular cation channel family protein</fullName>
    </submittedName>
</protein>
<comment type="similarity">
    <text evidence="2">Belongs to the UPF0126 family.</text>
</comment>
<evidence type="ECO:0000256" key="3">
    <source>
        <dbReference type="ARBA" id="ARBA00022475"/>
    </source>
</evidence>
<evidence type="ECO:0000259" key="7">
    <source>
        <dbReference type="Pfam" id="PF03458"/>
    </source>
</evidence>
<accession>A0A0C1YBB4</accession>
<sequence length="209" mass="22048">MKTELILYLLDMLGVVVFAVSGALAAGRKQLDLLGVLVIAFVTALGGGTLRDVLLDRSPVFWIQQPDYVLVALTAGLLTVLYTYFFKPPQRALLVADAGGLALVSISGAQIAEAAQLHPLVVILMGTCTGVVGGVIRDVLLVEIPIILRRSNIYATAAIVGIALYLVLKTVGLATGPATLLGMVTIMGLRLAAIIWGLALPVYRLTDQK</sequence>
<keyword evidence="5" id="KW-1133">Transmembrane helix</keyword>
<keyword evidence="6" id="KW-0472">Membrane</keyword>
<dbReference type="AlphaFoldDB" id="A0A0C1YBB4"/>
<comment type="caution">
    <text evidence="8">The sequence shown here is derived from an EMBL/GenBank/DDBJ whole genome shotgun (WGS) entry which is preliminary data.</text>
</comment>
<evidence type="ECO:0000256" key="6">
    <source>
        <dbReference type="ARBA" id="ARBA00023136"/>
    </source>
</evidence>
<evidence type="ECO:0000256" key="5">
    <source>
        <dbReference type="ARBA" id="ARBA00022989"/>
    </source>
</evidence>
<reference evidence="8" key="2">
    <citation type="journal article" date="2015" name="Genome Announc.">
        <title>Draft Genome Sequence of Filamentous Marine Cyanobacterium Lyngbya confervoides Strain BDU141951.</title>
        <authorList>
            <person name="Chandrababunaidu M.M."/>
            <person name="Sen D."/>
            <person name="Tripathy S."/>
        </authorList>
    </citation>
    <scope>NUCLEOTIDE SEQUENCE</scope>
    <source>
        <strain evidence="8">BDU141951</strain>
    </source>
</reference>
<keyword evidence="3" id="KW-1003">Cell membrane</keyword>
<dbReference type="PANTHER" id="PTHR30506:SF3">
    <property type="entry name" value="UPF0126 INNER MEMBRANE PROTEIN YADS-RELATED"/>
    <property type="match status" value="1"/>
</dbReference>
<reference evidence="8" key="1">
    <citation type="submission" date="2014-11" db="EMBL/GenBank/DDBJ databases">
        <authorList>
            <person name="Malar M.C."/>
            <person name="Sen D."/>
            <person name="Tripathy S."/>
        </authorList>
    </citation>
    <scope>NUCLEOTIDE SEQUENCE</scope>
    <source>
        <strain evidence="8">BDU141951</strain>
    </source>
</reference>
<evidence type="ECO:0000256" key="2">
    <source>
        <dbReference type="ARBA" id="ARBA00008193"/>
    </source>
</evidence>
<name>A0A0C1YBB4_9CYAN</name>
<dbReference type="EMBL" id="JTHE02000003">
    <property type="protein sequence ID" value="NEV70161.1"/>
    <property type="molecule type" value="Genomic_DNA"/>
</dbReference>
<proteinExistence type="inferred from homology"/>
<dbReference type="Pfam" id="PF03458">
    <property type="entry name" value="Gly_transporter"/>
    <property type="match status" value="2"/>
</dbReference>
<keyword evidence="4" id="KW-0812">Transmembrane</keyword>
<dbReference type="InterPro" id="IPR005115">
    <property type="entry name" value="Gly_transporter"/>
</dbReference>
<evidence type="ECO:0000313" key="8">
    <source>
        <dbReference type="EMBL" id="NEV70161.1"/>
    </source>
</evidence>
<evidence type="ECO:0000256" key="1">
    <source>
        <dbReference type="ARBA" id="ARBA00004651"/>
    </source>
</evidence>
<reference evidence="8" key="3">
    <citation type="submission" date="2020-02" db="EMBL/GenBank/DDBJ databases">
        <authorList>
            <person name="Sarangi A.N."/>
            <person name="Ghosh S."/>
            <person name="Mukherjee M."/>
            <person name="Tripathy S."/>
        </authorList>
    </citation>
    <scope>NUCLEOTIDE SEQUENCE</scope>
    <source>
        <strain evidence="8">BDU141951</strain>
    </source>
</reference>
<feature type="domain" description="Glycine transporter" evidence="7">
    <location>
        <begin position="95"/>
        <end position="169"/>
    </location>
</feature>
<organism evidence="8">
    <name type="scientific">Lyngbya confervoides BDU141951</name>
    <dbReference type="NCBI Taxonomy" id="1574623"/>
    <lineage>
        <taxon>Bacteria</taxon>
        <taxon>Bacillati</taxon>
        <taxon>Cyanobacteriota</taxon>
        <taxon>Cyanophyceae</taxon>
        <taxon>Oscillatoriophycideae</taxon>
        <taxon>Oscillatoriales</taxon>
        <taxon>Microcoleaceae</taxon>
        <taxon>Lyngbya</taxon>
    </lineage>
</organism>
<gene>
    <name evidence="8" type="ORF">QQ91_024025</name>
</gene>
<dbReference type="GO" id="GO:0005886">
    <property type="term" value="C:plasma membrane"/>
    <property type="evidence" value="ECO:0007669"/>
    <property type="project" value="UniProtKB-SubCell"/>
</dbReference>